<comment type="caution">
    <text evidence="1">The sequence shown here is derived from an EMBL/GenBank/DDBJ whole genome shotgun (WGS) entry which is preliminary data.</text>
</comment>
<sequence length="163" mass="17788">MDTPSNFVIKQLLSWQIIHPATTRTLNLVHLAANLVMTGENQPKLAKQLFDIRLLNGINSVASYYSGSAKDVYQQSSRAGNAVALSPSSEVTCMNATSTKRDPNLDLGCSISMTPYKQDVLDAFPDKTSIRLADHLIVPATHKGLLHIPLDVSTNIVERKTVS</sequence>
<reference evidence="1 2" key="1">
    <citation type="submission" date="2015-08" db="EMBL/GenBank/DDBJ databases">
        <title>Next Generation Sequencing and Analysis of the Genome of Puccinia sorghi L Schw, the Causal Agent of Maize Common Rust.</title>
        <authorList>
            <person name="Rochi L."/>
            <person name="Burguener G."/>
            <person name="Darino M."/>
            <person name="Turjanski A."/>
            <person name="Kreff E."/>
            <person name="Dieguez M.J."/>
            <person name="Sacco F."/>
        </authorList>
    </citation>
    <scope>NUCLEOTIDE SEQUENCE [LARGE SCALE GENOMIC DNA]</scope>
    <source>
        <strain evidence="1 2">RO10H11247</strain>
    </source>
</reference>
<dbReference type="Proteomes" id="UP000037035">
    <property type="component" value="Unassembled WGS sequence"/>
</dbReference>
<proteinExistence type="predicted"/>
<organism evidence="1 2">
    <name type="scientific">Puccinia sorghi</name>
    <dbReference type="NCBI Taxonomy" id="27349"/>
    <lineage>
        <taxon>Eukaryota</taxon>
        <taxon>Fungi</taxon>
        <taxon>Dikarya</taxon>
        <taxon>Basidiomycota</taxon>
        <taxon>Pucciniomycotina</taxon>
        <taxon>Pucciniomycetes</taxon>
        <taxon>Pucciniales</taxon>
        <taxon>Pucciniaceae</taxon>
        <taxon>Puccinia</taxon>
    </lineage>
</organism>
<feature type="non-terminal residue" evidence="1">
    <location>
        <position position="163"/>
    </location>
</feature>
<evidence type="ECO:0000313" key="2">
    <source>
        <dbReference type="Proteomes" id="UP000037035"/>
    </source>
</evidence>
<dbReference type="EMBL" id="LAVV01008258">
    <property type="protein sequence ID" value="KNZ53316.1"/>
    <property type="molecule type" value="Genomic_DNA"/>
</dbReference>
<evidence type="ECO:0000313" key="1">
    <source>
        <dbReference type="EMBL" id="KNZ53316.1"/>
    </source>
</evidence>
<accession>A0A0L6UXN5</accession>
<gene>
    <name evidence="1" type="ORF">VP01_3280g1</name>
</gene>
<protein>
    <submittedName>
        <fullName evidence="1">Uncharacterized protein</fullName>
    </submittedName>
</protein>
<dbReference type="AlphaFoldDB" id="A0A0L6UXN5"/>
<name>A0A0L6UXN5_9BASI</name>
<keyword evidence="2" id="KW-1185">Reference proteome</keyword>
<dbReference type="VEuPathDB" id="FungiDB:VP01_3280g1"/>